<dbReference type="Proteomes" id="UP001162992">
    <property type="component" value="Chromosome 8"/>
</dbReference>
<evidence type="ECO:0000313" key="1">
    <source>
        <dbReference type="EMBL" id="KAJ7548109.1"/>
    </source>
</evidence>
<organism evidence="1 2">
    <name type="scientific">Diphasiastrum complanatum</name>
    <name type="common">Issler's clubmoss</name>
    <name type="synonym">Lycopodium complanatum</name>
    <dbReference type="NCBI Taxonomy" id="34168"/>
    <lineage>
        <taxon>Eukaryota</taxon>
        <taxon>Viridiplantae</taxon>
        <taxon>Streptophyta</taxon>
        <taxon>Embryophyta</taxon>
        <taxon>Tracheophyta</taxon>
        <taxon>Lycopodiopsida</taxon>
        <taxon>Lycopodiales</taxon>
        <taxon>Lycopodiaceae</taxon>
        <taxon>Lycopodioideae</taxon>
        <taxon>Diphasiastrum</taxon>
    </lineage>
</organism>
<dbReference type="EMBL" id="CM055099">
    <property type="protein sequence ID" value="KAJ7548109.1"/>
    <property type="molecule type" value="Genomic_DNA"/>
</dbReference>
<protein>
    <submittedName>
        <fullName evidence="1">Uncharacterized protein</fullName>
    </submittedName>
</protein>
<sequence>MVDAHLMELVSFSDVLWRRWLRCIIWHSVISSIMWLLWELLCPSFGSNHRWRLILLPTLITFIGYILFLTAQLLFIVGETLVLQPESKDSASVGELVVGISTLAWRAALGGTSQGDLAFRIADLVQKMEALRDRVLFIILCIASGCLSLLSLGSPMYSYLGSLGMLDMSLRGAILGLFYGLWYIYQKRYVITFPIIQRRLFFSFKLGLAKAIHIALKTSLLMLPMAEILLRILHSDMVGGRIIRRIPRSFLFWHQVVHFLGAFLITFCWESCHHLIQVIQTKRHVFAPPLGSAAAETNPVGPLLSILEEADNLFLRYLAFLDLSIISEVSERNVESWRRAALFEETGETYRRIIGVSLQPLDNLAMKLVRGLEIVKSEKSGDILMQQMQSPNAQGKATYGGNLKELFRDFQLCAWSARTVAALTACSRTEDRYGVAQLTRSNGAVMSTLISCLLVVEVYLGRRSSLQPLSFAGPNGIKWAVPYRGALMEVDRKSLPFRKKSSLHKKGHAMADVLRTAIYRIVTVFRDEMLIQGSGSRGFSVAERDWLSKDKLLFGTYEMHLQKLHQLLEFKE</sequence>
<reference evidence="2" key="1">
    <citation type="journal article" date="2024" name="Proc. Natl. Acad. Sci. U.S.A.">
        <title>Extraordinary preservation of gene collinearity over three hundred million years revealed in homosporous lycophytes.</title>
        <authorList>
            <person name="Li C."/>
            <person name="Wickell D."/>
            <person name="Kuo L.Y."/>
            <person name="Chen X."/>
            <person name="Nie B."/>
            <person name="Liao X."/>
            <person name="Peng D."/>
            <person name="Ji J."/>
            <person name="Jenkins J."/>
            <person name="Williams M."/>
            <person name="Shu S."/>
            <person name="Plott C."/>
            <person name="Barry K."/>
            <person name="Rajasekar S."/>
            <person name="Grimwood J."/>
            <person name="Han X."/>
            <person name="Sun S."/>
            <person name="Hou Z."/>
            <person name="He W."/>
            <person name="Dai G."/>
            <person name="Sun C."/>
            <person name="Schmutz J."/>
            <person name="Leebens-Mack J.H."/>
            <person name="Li F.W."/>
            <person name="Wang L."/>
        </authorList>
    </citation>
    <scope>NUCLEOTIDE SEQUENCE [LARGE SCALE GENOMIC DNA]</scope>
    <source>
        <strain evidence="2">cv. PW_Plant_1</strain>
    </source>
</reference>
<keyword evidence="2" id="KW-1185">Reference proteome</keyword>
<name>A0ACC2D1R6_DIPCM</name>
<evidence type="ECO:0000313" key="2">
    <source>
        <dbReference type="Proteomes" id="UP001162992"/>
    </source>
</evidence>
<comment type="caution">
    <text evidence="1">The sequence shown here is derived from an EMBL/GenBank/DDBJ whole genome shotgun (WGS) entry which is preliminary data.</text>
</comment>
<proteinExistence type="predicted"/>
<gene>
    <name evidence="1" type="ORF">O6H91_08G117700</name>
</gene>
<accession>A0ACC2D1R6</accession>